<gene>
    <name evidence="1" type="ORF">EMCG_09509</name>
</gene>
<dbReference type="AlphaFoldDB" id="A0A0G2I321"/>
<name>A0A0G2I321_9EURO</name>
<protein>
    <submittedName>
        <fullName evidence="1">Uncharacterized protein</fullName>
    </submittedName>
</protein>
<organism evidence="1 2">
    <name type="scientific">[Emmonsia] crescens</name>
    <dbReference type="NCBI Taxonomy" id="73230"/>
    <lineage>
        <taxon>Eukaryota</taxon>
        <taxon>Fungi</taxon>
        <taxon>Dikarya</taxon>
        <taxon>Ascomycota</taxon>
        <taxon>Pezizomycotina</taxon>
        <taxon>Eurotiomycetes</taxon>
        <taxon>Eurotiomycetidae</taxon>
        <taxon>Onygenales</taxon>
        <taxon>Ajellomycetaceae</taxon>
        <taxon>Emergomyces</taxon>
    </lineage>
</organism>
<dbReference type="Proteomes" id="UP000034164">
    <property type="component" value="Unassembled WGS sequence"/>
</dbReference>
<sequence length="54" mass="6342">MVLAPILPRDQRTWKSIFAQARSLKKVPLLHRQRTPRPCQLMARAPMRSHILIL</sequence>
<reference evidence="2" key="1">
    <citation type="journal article" date="2015" name="PLoS Genet.">
        <title>The dynamic genome and transcriptome of the human fungal pathogen Blastomyces and close relative Emmonsia.</title>
        <authorList>
            <person name="Munoz J.F."/>
            <person name="Gauthier G.M."/>
            <person name="Desjardins C.A."/>
            <person name="Gallo J.E."/>
            <person name="Holder J."/>
            <person name="Sullivan T.D."/>
            <person name="Marty A.J."/>
            <person name="Carmen J.C."/>
            <person name="Chen Z."/>
            <person name="Ding L."/>
            <person name="Gujja S."/>
            <person name="Magrini V."/>
            <person name="Misas E."/>
            <person name="Mitreva M."/>
            <person name="Priest M."/>
            <person name="Saif S."/>
            <person name="Whiston E.A."/>
            <person name="Young S."/>
            <person name="Zeng Q."/>
            <person name="Goldman W.E."/>
            <person name="Mardis E.R."/>
            <person name="Taylor J.W."/>
            <person name="McEwen J.G."/>
            <person name="Clay O.K."/>
            <person name="Klein B.S."/>
            <person name="Cuomo C.A."/>
        </authorList>
    </citation>
    <scope>NUCLEOTIDE SEQUENCE [LARGE SCALE GENOMIC DNA]</scope>
    <source>
        <strain evidence="2">UAMH 3008</strain>
    </source>
</reference>
<accession>A0A0G2I321</accession>
<dbReference type="EMBL" id="LCZI01000774">
    <property type="protein sequence ID" value="KKZ64585.1"/>
    <property type="molecule type" value="Genomic_DNA"/>
</dbReference>
<dbReference type="VEuPathDB" id="FungiDB:EMCG_09509"/>
<evidence type="ECO:0000313" key="2">
    <source>
        <dbReference type="Proteomes" id="UP000034164"/>
    </source>
</evidence>
<evidence type="ECO:0000313" key="1">
    <source>
        <dbReference type="EMBL" id="KKZ64585.1"/>
    </source>
</evidence>
<comment type="caution">
    <text evidence="1">The sequence shown here is derived from an EMBL/GenBank/DDBJ whole genome shotgun (WGS) entry which is preliminary data.</text>
</comment>
<proteinExistence type="predicted"/>